<dbReference type="InterPro" id="IPR024983">
    <property type="entry name" value="CHAT_dom"/>
</dbReference>
<dbReference type="Proteomes" id="UP000245697">
    <property type="component" value="Unassembled WGS sequence"/>
</dbReference>
<dbReference type="EMBL" id="QGGR01000022">
    <property type="protein sequence ID" value="PWK39471.1"/>
    <property type="molecule type" value="Genomic_DNA"/>
</dbReference>
<evidence type="ECO:0000259" key="2">
    <source>
        <dbReference type="Pfam" id="PF12770"/>
    </source>
</evidence>
<sequence>METYKLWVAEQPPQAIVDVYRWATAHDPVLLRAMQRRQPTRDAMMLAAEDALLRHGEPSETVIGLIVMAATSGDPIAMTFGFPTSVTRLLGSIRDDRRRARMYTDLVHELAPSFGGEANRHVRRGGWPYLLCTAGSNAFIARDPVAAVQHSDEAWRYAEELPEDVRSAGGIVQIVRLYVSALCHWPEPRGPEWVDTMNIALDRVTVAREMISRFGPSAGVARGLAELGISEAHLWYVLRRKHVVPFHLAERRRLDALDQALTDLDIWLPEDEAEADTPTNSRLPSGRPIPQQLRAVVAHVLDKIATVTAELGLSQRSEEAVKLAIELCETPTQLADSLLNGIRADVNVEQRIHRFELLFRHLDAGHFDELNSRQRDRLSVRLASACLDLSKVLYRTKRPTAAWFWERQADALRRVDALRPDSAVTAASPVPQRAPQWDPPAAEDELDDDELDLSETAVIDDLTTGVDEPKSEQAVAHSAVDPRERLADAVRRQHVVAIVLNLMHLPKSGSPLTEVIETLTAVENWHPPERVSRTGRLKPTECSTPDEVERAALELADEFAVNYASWLRPQLLNNLARSAEVIKAGTARPAAQEAFVSAIRTGRWNEAVRAQQFLLADARQRGDGVAMADAVRAMSDLVQSAIISARGTADLIDIARAMTKASTSMACSLAKWGQPNLAFNTAISSLGALNRIFLDTPGLAEEFELAEQFSQRQPTADEQLLFLMRKRLTRPLPPVAQEPAETAEMAAAFGPSTSFVQLLGTAQGGYWALGHSVTPEGIRSWSVSLAVTSQYLDQLRRAVWFELRPTRRNARSVNALRKLYEVVVEPLQPHLGDTDDIVVIPHQGFAGLPVHAALGPEGHLIERHRVSYMPNLAKPAAAPAGLRRALVAGWDPEISAGVEAYAVTRQLKALGFEVAKPDKAARGRRELLEPDQRWHVVHIAAHGDFQSWPASMASRLRLSPSVAVTAGEWLRSGCRATFAFTNACSVGRHTPHAGDLNGFPLALRARGVVSEISALAPVPAVGGKQFAHLFYGGWAGQDSLTAYQQACLATIAAGGRPCDWAPYVHGGTPLPLDARSARPPHRRDGARAGRRWRKK</sequence>
<accession>A0A316F520</accession>
<feature type="region of interest" description="Disordered" evidence="1">
    <location>
        <begin position="1071"/>
        <end position="1095"/>
    </location>
</feature>
<feature type="domain" description="CHAT" evidence="2">
    <location>
        <begin position="815"/>
        <end position="1067"/>
    </location>
</feature>
<dbReference type="AlphaFoldDB" id="A0A316F520"/>
<organism evidence="3 4">
    <name type="scientific">Actinoplanes xinjiangensis</name>
    <dbReference type="NCBI Taxonomy" id="512350"/>
    <lineage>
        <taxon>Bacteria</taxon>
        <taxon>Bacillati</taxon>
        <taxon>Actinomycetota</taxon>
        <taxon>Actinomycetes</taxon>
        <taxon>Micromonosporales</taxon>
        <taxon>Micromonosporaceae</taxon>
        <taxon>Actinoplanes</taxon>
    </lineage>
</organism>
<dbReference type="OrthoDB" id="4149784at2"/>
<dbReference type="RefSeq" id="WP_158319473.1">
    <property type="nucleotide sequence ID" value="NZ_BONA01000075.1"/>
</dbReference>
<keyword evidence="4" id="KW-1185">Reference proteome</keyword>
<evidence type="ECO:0000313" key="4">
    <source>
        <dbReference type="Proteomes" id="UP000245697"/>
    </source>
</evidence>
<feature type="region of interest" description="Disordered" evidence="1">
    <location>
        <begin position="423"/>
        <end position="447"/>
    </location>
</feature>
<protein>
    <submittedName>
        <fullName evidence="3">CHAT domain-containing protein</fullName>
    </submittedName>
</protein>
<reference evidence="3 4" key="1">
    <citation type="submission" date="2018-05" db="EMBL/GenBank/DDBJ databases">
        <title>Genomic Encyclopedia of Archaeal and Bacterial Type Strains, Phase II (KMG-II): from individual species to whole genera.</title>
        <authorList>
            <person name="Goeker M."/>
        </authorList>
    </citation>
    <scope>NUCLEOTIDE SEQUENCE [LARGE SCALE GENOMIC DNA]</scope>
    <source>
        <strain evidence="3 4">DSM 45184</strain>
    </source>
</reference>
<gene>
    <name evidence="3" type="ORF">BC793_12243</name>
</gene>
<name>A0A316F520_9ACTN</name>
<evidence type="ECO:0000313" key="3">
    <source>
        <dbReference type="EMBL" id="PWK39471.1"/>
    </source>
</evidence>
<proteinExistence type="predicted"/>
<evidence type="ECO:0000256" key="1">
    <source>
        <dbReference type="SAM" id="MobiDB-lite"/>
    </source>
</evidence>
<dbReference type="Pfam" id="PF12770">
    <property type="entry name" value="CHAT"/>
    <property type="match status" value="1"/>
</dbReference>
<comment type="caution">
    <text evidence="3">The sequence shown here is derived from an EMBL/GenBank/DDBJ whole genome shotgun (WGS) entry which is preliminary data.</text>
</comment>